<dbReference type="RefSeq" id="WP_340332108.1">
    <property type="nucleotide sequence ID" value="NZ_JAZHOF010000011.1"/>
</dbReference>
<feature type="region of interest" description="Disordered" evidence="1">
    <location>
        <begin position="1"/>
        <end position="22"/>
    </location>
</feature>
<comment type="caution">
    <text evidence="2">The sequence shown here is derived from an EMBL/GenBank/DDBJ whole genome shotgun (WGS) entry which is preliminary data.</text>
</comment>
<accession>A0AAW9RQ02</accession>
<gene>
    <name evidence="2" type="ORF">V3328_23215</name>
</gene>
<keyword evidence="3" id="KW-1185">Reference proteome</keyword>
<reference evidence="2 3" key="1">
    <citation type="submission" date="2024-02" db="EMBL/GenBank/DDBJ databases">
        <title>Genome analysis and characterization of Microbaculum marinisediminis sp. nov., isolated from marine sediment.</title>
        <authorList>
            <person name="Du Z.-J."/>
            <person name="Ye Y.-Q."/>
            <person name="Zhang Z.-R."/>
            <person name="Yuan S.-M."/>
            <person name="Zhang X.-Y."/>
        </authorList>
    </citation>
    <scope>NUCLEOTIDE SEQUENCE [LARGE SCALE GENOMIC DNA]</scope>
    <source>
        <strain evidence="2 3">SDUM1044001</strain>
    </source>
</reference>
<evidence type="ECO:0000256" key="1">
    <source>
        <dbReference type="SAM" id="MobiDB-lite"/>
    </source>
</evidence>
<name>A0AAW9RQ02_9HYPH</name>
<dbReference type="Proteomes" id="UP001378188">
    <property type="component" value="Unassembled WGS sequence"/>
</dbReference>
<evidence type="ECO:0000313" key="3">
    <source>
        <dbReference type="Proteomes" id="UP001378188"/>
    </source>
</evidence>
<proteinExistence type="predicted"/>
<evidence type="ECO:0008006" key="4">
    <source>
        <dbReference type="Google" id="ProtNLM"/>
    </source>
</evidence>
<sequence>MLEGFTGEWRGTGAVRTTEDGEPEKLVCRVEGELDDSGDALELSGRCGGERFTGTFRVSLTYNKYAKAYSAVWRDSLGSVSPPLTGLRSGSRLVFRVRHNDFETEGRAISTLIVDPEASRFRIVGRTLPAAGTEDFVSADLIFVKG</sequence>
<dbReference type="EMBL" id="JAZHOF010000011">
    <property type="protein sequence ID" value="MEJ8574412.1"/>
    <property type="molecule type" value="Genomic_DNA"/>
</dbReference>
<evidence type="ECO:0000313" key="2">
    <source>
        <dbReference type="EMBL" id="MEJ8574412.1"/>
    </source>
</evidence>
<dbReference type="AlphaFoldDB" id="A0AAW9RQ02"/>
<protein>
    <recommendedName>
        <fullName evidence="4">DUF1579 domain-containing protein</fullName>
    </recommendedName>
</protein>
<organism evidence="2 3">
    <name type="scientific">Microbaculum marinum</name>
    <dbReference type="NCBI Taxonomy" id="1764581"/>
    <lineage>
        <taxon>Bacteria</taxon>
        <taxon>Pseudomonadati</taxon>
        <taxon>Pseudomonadota</taxon>
        <taxon>Alphaproteobacteria</taxon>
        <taxon>Hyphomicrobiales</taxon>
        <taxon>Tepidamorphaceae</taxon>
        <taxon>Microbaculum</taxon>
    </lineage>
</organism>